<sequence length="96" mass="9338">MPTEQPNNQPTDTAPQPLDGESAAAVLSDGRMDDAPGGGGLMVAGAGGADAGTAMGKAGAATPNSPIDAELPHGGGEELAEKEAQTRALGDEPSNE</sequence>
<organism evidence="2 3">
    <name type="scientific">Sphingomonas rubra</name>
    <dbReference type="NCBI Taxonomy" id="634430"/>
    <lineage>
        <taxon>Bacteria</taxon>
        <taxon>Pseudomonadati</taxon>
        <taxon>Pseudomonadota</taxon>
        <taxon>Alphaproteobacteria</taxon>
        <taxon>Sphingomonadales</taxon>
        <taxon>Sphingomonadaceae</taxon>
        <taxon>Sphingomonas</taxon>
    </lineage>
</organism>
<feature type="compositionally biased region" description="Low complexity" evidence="1">
    <location>
        <begin position="51"/>
        <end position="61"/>
    </location>
</feature>
<dbReference type="AlphaFoldDB" id="A0A1I5SPU4"/>
<accession>A0A1I5SPU4</accession>
<keyword evidence="3" id="KW-1185">Reference proteome</keyword>
<evidence type="ECO:0000256" key="1">
    <source>
        <dbReference type="SAM" id="MobiDB-lite"/>
    </source>
</evidence>
<feature type="compositionally biased region" description="Polar residues" evidence="1">
    <location>
        <begin position="1"/>
        <end position="14"/>
    </location>
</feature>
<feature type="region of interest" description="Disordered" evidence="1">
    <location>
        <begin position="51"/>
        <end position="96"/>
    </location>
</feature>
<feature type="compositionally biased region" description="Basic and acidic residues" evidence="1">
    <location>
        <begin position="75"/>
        <end position="85"/>
    </location>
</feature>
<evidence type="ECO:0000313" key="2">
    <source>
        <dbReference type="EMBL" id="SFP72822.1"/>
    </source>
</evidence>
<dbReference type="EMBL" id="FOXP01000006">
    <property type="protein sequence ID" value="SFP72822.1"/>
    <property type="molecule type" value="Genomic_DNA"/>
</dbReference>
<proteinExistence type="predicted"/>
<reference evidence="2 3" key="1">
    <citation type="submission" date="2016-10" db="EMBL/GenBank/DDBJ databases">
        <authorList>
            <person name="de Groot N.N."/>
        </authorList>
    </citation>
    <scope>NUCLEOTIDE SEQUENCE [LARGE SCALE GENOMIC DNA]</scope>
    <source>
        <strain evidence="2 3">CGMCC 1.9113</strain>
    </source>
</reference>
<gene>
    <name evidence="2" type="ORF">SAMN04488241_10653</name>
</gene>
<dbReference type="STRING" id="634430.SAMN04488241_10653"/>
<dbReference type="OrthoDB" id="7572492at2"/>
<dbReference type="RefSeq" id="WP_093333259.1">
    <property type="nucleotide sequence ID" value="NZ_FOXP01000006.1"/>
</dbReference>
<evidence type="ECO:0000313" key="3">
    <source>
        <dbReference type="Proteomes" id="UP000199586"/>
    </source>
</evidence>
<name>A0A1I5SPU4_9SPHN</name>
<feature type="region of interest" description="Disordered" evidence="1">
    <location>
        <begin position="1"/>
        <end position="39"/>
    </location>
</feature>
<protein>
    <submittedName>
        <fullName evidence="2">Uncharacterized protein</fullName>
    </submittedName>
</protein>
<dbReference type="Proteomes" id="UP000199586">
    <property type="component" value="Unassembled WGS sequence"/>
</dbReference>